<keyword evidence="2" id="KW-1185">Reference proteome</keyword>
<protein>
    <recommendedName>
        <fullName evidence="3">Glucosidase II beta subunit N-terminal domain-containing protein</fullName>
    </recommendedName>
</protein>
<evidence type="ECO:0000313" key="1">
    <source>
        <dbReference type="EMBL" id="EAY02544.1"/>
    </source>
</evidence>
<evidence type="ECO:0008006" key="3">
    <source>
        <dbReference type="Google" id="ProtNLM"/>
    </source>
</evidence>
<evidence type="ECO:0000313" key="2">
    <source>
        <dbReference type="Proteomes" id="UP000001542"/>
    </source>
</evidence>
<dbReference type="SMR" id="A2EXU0"/>
<dbReference type="InParanoid" id="A2EXU0"/>
<dbReference type="KEGG" id="tva:4760384"/>
<dbReference type="EMBL" id="DS113533">
    <property type="protein sequence ID" value="EAY02544.1"/>
    <property type="molecule type" value="Genomic_DNA"/>
</dbReference>
<reference evidence="1" key="2">
    <citation type="journal article" date="2007" name="Science">
        <title>Draft genome sequence of the sexually transmitted pathogen Trichomonas vaginalis.</title>
        <authorList>
            <person name="Carlton J.M."/>
            <person name="Hirt R.P."/>
            <person name="Silva J.C."/>
            <person name="Delcher A.L."/>
            <person name="Schatz M."/>
            <person name="Zhao Q."/>
            <person name="Wortman J.R."/>
            <person name="Bidwell S.L."/>
            <person name="Alsmark U.C.M."/>
            <person name="Besteiro S."/>
            <person name="Sicheritz-Ponten T."/>
            <person name="Noel C.J."/>
            <person name="Dacks J.B."/>
            <person name="Foster P.G."/>
            <person name="Simillion C."/>
            <person name="Van de Peer Y."/>
            <person name="Miranda-Saavedra D."/>
            <person name="Barton G.J."/>
            <person name="Westrop G.D."/>
            <person name="Mueller S."/>
            <person name="Dessi D."/>
            <person name="Fiori P.L."/>
            <person name="Ren Q."/>
            <person name="Paulsen I."/>
            <person name="Zhang H."/>
            <person name="Bastida-Corcuera F.D."/>
            <person name="Simoes-Barbosa A."/>
            <person name="Brown M.T."/>
            <person name="Hayes R.D."/>
            <person name="Mukherjee M."/>
            <person name="Okumura C.Y."/>
            <person name="Schneider R."/>
            <person name="Smith A.J."/>
            <person name="Vanacova S."/>
            <person name="Villalvazo M."/>
            <person name="Haas B.J."/>
            <person name="Pertea M."/>
            <person name="Feldblyum T.V."/>
            <person name="Utterback T.R."/>
            <person name="Shu C.L."/>
            <person name="Osoegawa K."/>
            <person name="de Jong P.J."/>
            <person name="Hrdy I."/>
            <person name="Horvathova L."/>
            <person name="Zubacova Z."/>
            <person name="Dolezal P."/>
            <person name="Malik S.B."/>
            <person name="Logsdon J.M. Jr."/>
            <person name="Henze K."/>
            <person name="Gupta A."/>
            <person name="Wang C.C."/>
            <person name="Dunne R.L."/>
            <person name="Upcroft J.A."/>
            <person name="Upcroft P."/>
            <person name="White O."/>
            <person name="Salzberg S.L."/>
            <person name="Tang P."/>
            <person name="Chiu C.-H."/>
            <person name="Lee Y.-S."/>
            <person name="Embley T.M."/>
            <person name="Coombs G.H."/>
            <person name="Mottram J.C."/>
            <person name="Tachezy J."/>
            <person name="Fraser-Liggett C.M."/>
            <person name="Johnson P.J."/>
        </authorList>
    </citation>
    <scope>NUCLEOTIDE SEQUENCE [LARGE SCALE GENOMIC DNA]</scope>
    <source>
        <strain evidence="1">G3</strain>
    </source>
</reference>
<dbReference type="VEuPathDB" id="TrichDB:TVAGG3_0653960"/>
<organism evidence="1 2">
    <name type="scientific">Trichomonas vaginalis (strain ATCC PRA-98 / G3)</name>
    <dbReference type="NCBI Taxonomy" id="412133"/>
    <lineage>
        <taxon>Eukaryota</taxon>
        <taxon>Metamonada</taxon>
        <taxon>Parabasalia</taxon>
        <taxon>Trichomonadida</taxon>
        <taxon>Trichomonadidae</taxon>
        <taxon>Trichomonas</taxon>
    </lineage>
</organism>
<reference evidence="1" key="1">
    <citation type="submission" date="2006-10" db="EMBL/GenBank/DDBJ databases">
        <authorList>
            <person name="Amadeo P."/>
            <person name="Zhao Q."/>
            <person name="Wortman J."/>
            <person name="Fraser-Liggett C."/>
            <person name="Carlton J."/>
        </authorList>
    </citation>
    <scope>NUCLEOTIDE SEQUENCE</scope>
    <source>
        <strain evidence="1">G3</strain>
    </source>
</reference>
<dbReference type="OrthoDB" id="28322at2759"/>
<accession>A2EXU0</accession>
<proteinExistence type="predicted"/>
<sequence>MDNDMKIFRCIHSDQIIQLSKYNDSKCDCCDGSDEIENVNVHCKNTCPVNLSFFTDEIKNLFQNSIQQSIYNIHRVDEVSQIYEDVKRKLRLEQLYVQNLYQSSIINTSILSSRILNETSACLGIHNMTEYMDKKYTQFFKIAVLTLNLTKMLCGWEEEKAQIENDLYKKVLLNAYRTLNFTYMIFFSNLLVEKENLIHQSAKYESEYSRLGYDLMNFSSFMKQFLSGEREWLDYATRNVTISYPCVEGSITLNNIINLTYSEFNQTTNFNLTYYGKNLIYESEENQKIILKPMCYDRIRGFSIHPINENVSLAEFGSPIACPTEYSDENFIEFIRNLQFYG</sequence>
<dbReference type="Proteomes" id="UP000001542">
    <property type="component" value="Unassembled WGS sequence"/>
</dbReference>
<gene>
    <name evidence="1" type="ORF">TVAG_494930</name>
</gene>
<dbReference type="RefSeq" id="XP_001314783.1">
    <property type="nucleotide sequence ID" value="XM_001314749.1"/>
</dbReference>
<name>A2EXU0_TRIV3</name>
<dbReference type="AlphaFoldDB" id="A2EXU0"/>
<dbReference type="VEuPathDB" id="TrichDB:TVAG_494930"/>